<dbReference type="KEGG" id="der:6547915"/>
<dbReference type="EMBL" id="CH954179">
    <property type="protein sequence ID" value="EDV56834.2"/>
    <property type="molecule type" value="Genomic_DNA"/>
</dbReference>
<organism evidence="2 3">
    <name type="scientific">Drosophila erecta</name>
    <name type="common">Fruit fly</name>
    <dbReference type="NCBI Taxonomy" id="7220"/>
    <lineage>
        <taxon>Eukaryota</taxon>
        <taxon>Metazoa</taxon>
        <taxon>Ecdysozoa</taxon>
        <taxon>Arthropoda</taxon>
        <taxon>Hexapoda</taxon>
        <taxon>Insecta</taxon>
        <taxon>Pterygota</taxon>
        <taxon>Neoptera</taxon>
        <taxon>Endopterygota</taxon>
        <taxon>Diptera</taxon>
        <taxon>Brachycera</taxon>
        <taxon>Muscomorpha</taxon>
        <taxon>Ephydroidea</taxon>
        <taxon>Drosophilidae</taxon>
        <taxon>Drosophila</taxon>
        <taxon>Sophophora</taxon>
    </lineage>
</organism>
<keyword evidence="3" id="KW-1185">Reference proteome</keyword>
<protein>
    <submittedName>
        <fullName evidence="2">Uncharacterized protein</fullName>
    </submittedName>
</protein>
<accession>B3NPP3</accession>
<feature type="coiled-coil region" evidence="1">
    <location>
        <begin position="77"/>
        <end position="133"/>
    </location>
</feature>
<dbReference type="Proteomes" id="UP000008711">
    <property type="component" value="Unassembled WGS sequence"/>
</dbReference>
<dbReference type="HOGENOM" id="CLU_1808249_0_0_1"/>
<keyword evidence="1" id="KW-0175">Coiled coil</keyword>
<evidence type="ECO:0000256" key="1">
    <source>
        <dbReference type="SAM" id="Coils"/>
    </source>
</evidence>
<proteinExistence type="predicted"/>
<name>B3NPP3_DROER</name>
<sequence>MFAVARILGSASCTRPFQSQVLRREIVRNLPRQNYQGRKKNILYIFPLKREFSDKFSEKGRGEELNYVLRLASEQFTKIKKNRIKEIARDIEKLEEEIKSLENRTSHQSKKNKEILIKELKTLKEMLQRFKKSLEK</sequence>
<reference evidence="2 3" key="1">
    <citation type="journal article" date="2007" name="Nature">
        <title>Evolution of genes and genomes on the Drosophila phylogeny.</title>
        <authorList>
            <consortium name="Drosophila 12 Genomes Consortium"/>
            <person name="Clark A.G."/>
            <person name="Eisen M.B."/>
            <person name="Smith D.R."/>
            <person name="Bergman C.M."/>
            <person name="Oliver B."/>
            <person name="Markow T.A."/>
            <person name="Kaufman T.C."/>
            <person name="Kellis M."/>
            <person name="Gelbart W."/>
            <person name="Iyer V.N."/>
            <person name="Pollard D.A."/>
            <person name="Sackton T.B."/>
            <person name="Larracuente A.M."/>
            <person name="Singh N.D."/>
            <person name="Abad J.P."/>
            <person name="Abt D.N."/>
            <person name="Adryan B."/>
            <person name="Aguade M."/>
            <person name="Akashi H."/>
            <person name="Anderson W.W."/>
            <person name="Aquadro C.F."/>
            <person name="Ardell D.H."/>
            <person name="Arguello R."/>
            <person name="Artieri C.G."/>
            <person name="Barbash D.A."/>
            <person name="Barker D."/>
            <person name="Barsanti P."/>
            <person name="Batterham P."/>
            <person name="Batzoglou S."/>
            <person name="Begun D."/>
            <person name="Bhutkar A."/>
            <person name="Blanco E."/>
            <person name="Bosak S.A."/>
            <person name="Bradley R.K."/>
            <person name="Brand A.D."/>
            <person name="Brent M.R."/>
            <person name="Brooks A.N."/>
            <person name="Brown R.H."/>
            <person name="Butlin R.K."/>
            <person name="Caggese C."/>
            <person name="Calvi B.R."/>
            <person name="Bernardo de Carvalho A."/>
            <person name="Caspi A."/>
            <person name="Castrezana S."/>
            <person name="Celniker S.E."/>
            <person name="Chang J.L."/>
            <person name="Chapple C."/>
            <person name="Chatterji S."/>
            <person name="Chinwalla A."/>
            <person name="Civetta A."/>
            <person name="Clifton S.W."/>
            <person name="Comeron J.M."/>
            <person name="Costello J.C."/>
            <person name="Coyne J.A."/>
            <person name="Daub J."/>
            <person name="David R.G."/>
            <person name="Delcher A.L."/>
            <person name="Delehaunty K."/>
            <person name="Do C.B."/>
            <person name="Ebling H."/>
            <person name="Edwards K."/>
            <person name="Eickbush T."/>
            <person name="Evans J.D."/>
            <person name="Filipski A."/>
            <person name="Findeiss S."/>
            <person name="Freyhult E."/>
            <person name="Fulton L."/>
            <person name="Fulton R."/>
            <person name="Garcia A.C."/>
            <person name="Gardiner A."/>
            <person name="Garfield D.A."/>
            <person name="Garvin B.E."/>
            <person name="Gibson G."/>
            <person name="Gilbert D."/>
            <person name="Gnerre S."/>
            <person name="Godfrey J."/>
            <person name="Good R."/>
            <person name="Gotea V."/>
            <person name="Gravely B."/>
            <person name="Greenberg A.J."/>
            <person name="Griffiths-Jones S."/>
            <person name="Gross S."/>
            <person name="Guigo R."/>
            <person name="Gustafson E.A."/>
            <person name="Haerty W."/>
            <person name="Hahn M.W."/>
            <person name="Halligan D.L."/>
            <person name="Halpern A.L."/>
            <person name="Halter G.M."/>
            <person name="Han M.V."/>
            <person name="Heger A."/>
            <person name="Hillier L."/>
            <person name="Hinrichs A.S."/>
            <person name="Holmes I."/>
            <person name="Hoskins R.A."/>
            <person name="Hubisz M.J."/>
            <person name="Hultmark D."/>
            <person name="Huntley M.A."/>
            <person name="Jaffe D.B."/>
            <person name="Jagadeeshan S."/>
            <person name="Jeck W.R."/>
            <person name="Johnson J."/>
            <person name="Jones C.D."/>
            <person name="Jordan W.C."/>
            <person name="Karpen G.H."/>
            <person name="Kataoka E."/>
            <person name="Keightley P.D."/>
            <person name="Kheradpour P."/>
            <person name="Kirkness E.F."/>
            <person name="Koerich L.B."/>
            <person name="Kristiansen K."/>
            <person name="Kudrna D."/>
            <person name="Kulathinal R.J."/>
            <person name="Kumar S."/>
            <person name="Kwok R."/>
            <person name="Lander E."/>
            <person name="Langley C.H."/>
            <person name="Lapoint R."/>
            <person name="Lazzaro B.P."/>
            <person name="Lee S.J."/>
            <person name="Levesque L."/>
            <person name="Li R."/>
            <person name="Lin C.F."/>
            <person name="Lin M.F."/>
            <person name="Lindblad-Toh K."/>
            <person name="Llopart A."/>
            <person name="Long M."/>
            <person name="Low L."/>
            <person name="Lozovsky E."/>
            <person name="Lu J."/>
            <person name="Luo M."/>
            <person name="Machado C.A."/>
            <person name="Makalowski W."/>
            <person name="Marzo M."/>
            <person name="Matsuda M."/>
            <person name="Matzkin L."/>
            <person name="McAllister B."/>
            <person name="McBride C.S."/>
            <person name="McKernan B."/>
            <person name="McKernan K."/>
            <person name="Mendez-Lago M."/>
            <person name="Minx P."/>
            <person name="Mollenhauer M.U."/>
            <person name="Montooth K."/>
            <person name="Mount S.M."/>
            <person name="Mu X."/>
            <person name="Myers E."/>
            <person name="Negre B."/>
            <person name="Newfeld S."/>
            <person name="Nielsen R."/>
            <person name="Noor M.A."/>
            <person name="O'Grady P."/>
            <person name="Pachter L."/>
            <person name="Papaceit M."/>
            <person name="Parisi M.J."/>
            <person name="Parisi M."/>
            <person name="Parts L."/>
            <person name="Pedersen J.S."/>
            <person name="Pesole G."/>
            <person name="Phillippy A.M."/>
            <person name="Ponting C.P."/>
            <person name="Pop M."/>
            <person name="Porcelli D."/>
            <person name="Powell J.R."/>
            <person name="Prohaska S."/>
            <person name="Pruitt K."/>
            <person name="Puig M."/>
            <person name="Quesneville H."/>
            <person name="Ram K.R."/>
            <person name="Rand D."/>
            <person name="Rasmussen M.D."/>
            <person name="Reed L.K."/>
            <person name="Reenan R."/>
            <person name="Reily A."/>
            <person name="Remington K.A."/>
            <person name="Rieger T.T."/>
            <person name="Ritchie M.G."/>
            <person name="Robin C."/>
            <person name="Rogers Y.H."/>
            <person name="Rohde C."/>
            <person name="Rozas J."/>
            <person name="Rubenfield M.J."/>
            <person name="Ruiz A."/>
            <person name="Russo S."/>
            <person name="Salzberg S.L."/>
            <person name="Sanchez-Gracia A."/>
            <person name="Saranga D.J."/>
            <person name="Sato H."/>
            <person name="Schaeffer S.W."/>
            <person name="Schatz M.C."/>
            <person name="Schlenke T."/>
            <person name="Schwartz R."/>
            <person name="Segarra C."/>
            <person name="Singh R.S."/>
            <person name="Sirot L."/>
            <person name="Sirota M."/>
            <person name="Sisneros N.B."/>
            <person name="Smith C.D."/>
            <person name="Smith T.F."/>
            <person name="Spieth J."/>
            <person name="Stage D.E."/>
            <person name="Stark A."/>
            <person name="Stephan W."/>
            <person name="Strausberg R.L."/>
            <person name="Strempel S."/>
            <person name="Sturgill D."/>
            <person name="Sutton G."/>
            <person name="Sutton G.G."/>
            <person name="Tao W."/>
            <person name="Teichmann S."/>
            <person name="Tobari Y.N."/>
            <person name="Tomimura Y."/>
            <person name="Tsolas J.M."/>
            <person name="Valente V.L."/>
            <person name="Venter E."/>
            <person name="Venter J.C."/>
            <person name="Vicario S."/>
            <person name="Vieira F.G."/>
            <person name="Vilella A.J."/>
            <person name="Villasante A."/>
            <person name="Walenz B."/>
            <person name="Wang J."/>
            <person name="Wasserman M."/>
            <person name="Watts T."/>
            <person name="Wilson D."/>
            <person name="Wilson R.K."/>
            <person name="Wing R.A."/>
            <person name="Wolfner M.F."/>
            <person name="Wong A."/>
            <person name="Wong G.K."/>
            <person name="Wu C.I."/>
            <person name="Wu G."/>
            <person name="Yamamoto D."/>
            <person name="Yang H.P."/>
            <person name="Yang S.P."/>
            <person name="Yorke J.A."/>
            <person name="Yoshida K."/>
            <person name="Zdobnov E."/>
            <person name="Zhang P."/>
            <person name="Zhang Y."/>
            <person name="Zimin A.V."/>
            <person name="Baldwin J."/>
            <person name="Abdouelleil A."/>
            <person name="Abdulkadir J."/>
            <person name="Abebe A."/>
            <person name="Abera B."/>
            <person name="Abreu J."/>
            <person name="Acer S.C."/>
            <person name="Aftuck L."/>
            <person name="Alexander A."/>
            <person name="An P."/>
            <person name="Anderson E."/>
            <person name="Anderson S."/>
            <person name="Arachi H."/>
            <person name="Azer M."/>
            <person name="Bachantsang P."/>
            <person name="Barry A."/>
            <person name="Bayul T."/>
            <person name="Berlin A."/>
            <person name="Bessette D."/>
            <person name="Bloom T."/>
            <person name="Blye J."/>
            <person name="Boguslavskiy L."/>
            <person name="Bonnet C."/>
            <person name="Boukhgalter B."/>
            <person name="Bourzgui I."/>
            <person name="Brown A."/>
            <person name="Cahill P."/>
            <person name="Channer S."/>
            <person name="Cheshatsang Y."/>
            <person name="Chuda L."/>
            <person name="Citroen M."/>
            <person name="Collymore A."/>
            <person name="Cooke P."/>
            <person name="Costello M."/>
            <person name="D'Aco K."/>
            <person name="Daza R."/>
            <person name="De Haan G."/>
            <person name="DeGray S."/>
            <person name="DeMaso C."/>
            <person name="Dhargay N."/>
            <person name="Dooley K."/>
            <person name="Dooley E."/>
            <person name="Doricent M."/>
            <person name="Dorje P."/>
            <person name="Dorjee K."/>
            <person name="Dupes A."/>
            <person name="Elong R."/>
            <person name="Falk J."/>
            <person name="Farina A."/>
            <person name="Faro S."/>
            <person name="Ferguson D."/>
            <person name="Fisher S."/>
            <person name="Foley C.D."/>
            <person name="Franke A."/>
            <person name="Friedrich D."/>
            <person name="Gadbois L."/>
            <person name="Gearin G."/>
            <person name="Gearin C.R."/>
            <person name="Giannoukos G."/>
            <person name="Goode T."/>
            <person name="Graham J."/>
            <person name="Grandbois E."/>
            <person name="Grewal S."/>
            <person name="Gyaltsen K."/>
            <person name="Hafez N."/>
            <person name="Hagos B."/>
            <person name="Hall J."/>
            <person name="Henson C."/>
            <person name="Hollinger A."/>
            <person name="Honan T."/>
            <person name="Huard M.D."/>
            <person name="Hughes L."/>
            <person name="Hurhula B."/>
            <person name="Husby M.E."/>
            <person name="Kamat A."/>
            <person name="Kanga B."/>
            <person name="Kashin S."/>
            <person name="Khazanovich D."/>
            <person name="Kisner P."/>
            <person name="Lance K."/>
            <person name="Lara M."/>
            <person name="Lee W."/>
            <person name="Lennon N."/>
            <person name="Letendre F."/>
            <person name="LeVine R."/>
            <person name="Lipovsky A."/>
            <person name="Liu X."/>
            <person name="Liu J."/>
            <person name="Liu S."/>
            <person name="Lokyitsang T."/>
            <person name="Lokyitsang Y."/>
            <person name="Lubonja R."/>
            <person name="Lui A."/>
            <person name="MacDonald P."/>
            <person name="Magnisalis V."/>
            <person name="Maru K."/>
            <person name="Matthews C."/>
            <person name="McCusker W."/>
            <person name="McDonough S."/>
            <person name="Mehta T."/>
            <person name="Meldrim J."/>
            <person name="Meneus L."/>
            <person name="Mihai O."/>
            <person name="Mihalev A."/>
            <person name="Mihova T."/>
            <person name="Mittelman R."/>
            <person name="Mlenga V."/>
            <person name="Montmayeur A."/>
            <person name="Mulrain L."/>
            <person name="Navidi A."/>
            <person name="Naylor J."/>
            <person name="Negash T."/>
            <person name="Nguyen T."/>
            <person name="Nguyen N."/>
            <person name="Nicol R."/>
            <person name="Norbu C."/>
            <person name="Norbu N."/>
            <person name="Novod N."/>
            <person name="O'Neill B."/>
            <person name="Osman S."/>
            <person name="Markiewicz E."/>
            <person name="Oyono O.L."/>
            <person name="Patti C."/>
            <person name="Phunkhang P."/>
            <person name="Pierre F."/>
            <person name="Priest M."/>
            <person name="Raghuraman S."/>
            <person name="Rege F."/>
            <person name="Reyes R."/>
            <person name="Rise C."/>
            <person name="Rogov P."/>
            <person name="Ross K."/>
            <person name="Ryan E."/>
            <person name="Settipalli S."/>
            <person name="Shea T."/>
            <person name="Sherpa N."/>
            <person name="Shi L."/>
            <person name="Shih D."/>
            <person name="Sparrow T."/>
            <person name="Spaulding J."/>
            <person name="Stalker J."/>
            <person name="Stange-Thomann N."/>
            <person name="Stavropoulos S."/>
            <person name="Stone C."/>
            <person name="Strader C."/>
            <person name="Tesfaye S."/>
            <person name="Thomson T."/>
            <person name="Thoulutsang Y."/>
            <person name="Thoulutsang D."/>
            <person name="Topham K."/>
            <person name="Topping I."/>
            <person name="Tsamla T."/>
            <person name="Vassiliev H."/>
            <person name="Vo A."/>
            <person name="Wangchuk T."/>
            <person name="Wangdi T."/>
            <person name="Weiand M."/>
            <person name="Wilkinson J."/>
            <person name="Wilson A."/>
            <person name="Yadav S."/>
            <person name="Young G."/>
            <person name="Yu Q."/>
            <person name="Zembek L."/>
            <person name="Zhong D."/>
            <person name="Zimmer A."/>
            <person name="Zwirko Z."/>
            <person name="Jaffe D.B."/>
            <person name="Alvarez P."/>
            <person name="Brockman W."/>
            <person name="Butler J."/>
            <person name="Chin C."/>
            <person name="Gnerre S."/>
            <person name="Grabherr M."/>
            <person name="Kleber M."/>
            <person name="Mauceli E."/>
            <person name="MacCallum I."/>
        </authorList>
    </citation>
    <scope>NUCLEOTIDE SEQUENCE [LARGE SCALE GENOMIC DNA]</scope>
    <source>
        <strain evidence="2 3">TSC#14021-0224.01</strain>
    </source>
</reference>
<evidence type="ECO:0000313" key="3">
    <source>
        <dbReference type="Proteomes" id="UP000008711"/>
    </source>
</evidence>
<evidence type="ECO:0000313" key="2">
    <source>
        <dbReference type="EMBL" id="EDV56834.2"/>
    </source>
</evidence>
<reference evidence="2 3" key="2">
    <citation type="journal article" date="2008" name="Bioinformatics">
        <title>Assembly reconciliation.</title>
        <authorList>
            <person name="Zimin A.V."/>
            <person name="Smith D.R."/>
            <person name="Sutton G."/>
            <person name="Yorke J.A."/>
        </authorList>
    </citation>
    <scope>NUCLEOTIDE SEQUENCE [LARGE SCALE GENOMIC DNA]</scope>
    <source>
        <strain evidence="2 3">TSC#14021-0224.01</strain>
    </source>
</reference>
<dbReference type="OrthoDB" id="7857997at2759"/>
<gene>
    <name evidence="2" type="primary">Dere\GG20016</name>
    <name evidence="2" type="synonym">dere_GLEANR_4850</name>
    <name evidence="2" type="synonym">GG20016</name>
    <name evidence="2" type="ORF">Dere_GG20016</name>
</gene>
<dbReference type="AlphaFoldDB" id="B3NPP3"/>